<organism evidence="1 2">
    <name type="scientific">Sphaerosporella brunnea</name>
    <dbReference type="NCBI Taxonomy" id="1250544"/>
    <lineage>
        <taxon>Eukaryota</taxon>
        <taxon>Fungi</taxon>
        <taxon>Dikarya</taxon>
        <taxon>Ascomycota</taxon>
        <taxon>Pezizomycotina</taxon>
        <taxon>Pezizomycetes</taxon>
        <taxon>Pezizales</taxon>
        <taxon>Pyronemataceae</taxon>
        <taxon>Sphaerosporella</taxon>
    </lineage>
</organism>
<proteinExistence type="predicted"/>
<evidence type="ECO:0000313" key="2">
    <source>
        <dbReference type="Proteomes" id="UP000326924"/>
    </source>
</evidence>
<feature type="non-terminal residue" evidence="1">
    <location>
        <position position="157"/>
    </location>
</feature>
<gene>
    <name evidence="1" type="ORF">FN846DRAFT_986805</name>
</gene>
<dbReference type="AlphaFoldDB" id="A0A5J5ESD9"/>
<protein>
    <submittedName>
        <fullName evidence="1">Uncharacterized protein</fullName>
    </submittedName>
</protein>
<evidence type="ECO:0000313" key="1">
    <source>
        <dbReference type="EMBL" id="KAA8902553.1"/>
    </source>
</evidence>
<sequence>NIRSAGCFQHAAVSTGNRACVRSLVFTLALELKEKGSIEIRTEGVVRFLGRSPCRRSVVASPGCVGQRTRIQGDLWRRQHSVRGSSFSEGMAVCTGNRACVRSLFFKLACEHKVYCPISCTSALLLAVSIGTWLGFGSVCTDNRRSPHAPSNIHDAH</sequence>
<feature type="non-terminal residue" evidence="1">
    <location>
        <position position="1"/>
    </location>
</feature>
<dbReference type="Proteomes" id="UP000326924">
    <property type="component" value="Unassembled WGS sequence"/>
</dbReference>
<comment type="caution">
    <text evidence="1">The sequence shown here is derived from an EMBL/GenBank/DDBJ whole genome shotgun (WGS) entry which is preliminary data.</text>
</comment>
<dbReference type="EMBL" id="VXIS01000131">
    <property type="protein sequence ID" value="KAA8902553.1"/>
    <property type="molecule type" value="Genomic_DNA"/>
</dbReference>
<dbReference type="InParanoid" id="A0A5J5ESD9"/>
<accession>A0A5J5ESD9</accession>
<keyword evidence="2" id="KW-1185">Reference proteome</keyword>
<reference evidence="1 2" key="1">
    <citation type="submission" date="2019-09" db="EMBL/GenBank/DDBJ databases">
        <title>Draft genome of the ectomycorrhizal ascomycete Sphaerosporella brunnea.</title>
        <authorList>
            <consortium name="DOE Joint Genome Institute"/>
            <person name="Benucci G.M."/>
            <person name="Marozzi G."/>
            <person name="Antonielli L."/>
            <person name="Sanchez S."/>
            <person name="Marco P."/>
            <person name="Wang X."/>
            <person name="Falini L.B."/>
            <person name="Barry K."/>
            <person name="Haridas S."/>
            <person name="Lipzen A."/>
            <person name="Labutti K."/>
            <person name="Grigoriev I.V."/>
            <person name="Murat C."/>
            <person name="Martin F."/>
            <person name="Albertini E."/>
            <person name="Donnini D."/>
            <person name="Bonito G."/>
        </authorList>
    </citation>
    <scope>NUCLEOTIDE SEQUENCE [LARGE SCALE GENOMIC DNA]</scope>
    <source>
        <strain evidence="1 2">Sb_GMNB300</strain>
    </source>
</reference>
<name>A0A5J5ESD9_9PEZI</name>